<feature type="region of interest" description="Disordered" evidence="1">
    <location>
        <begin position="1"/>
        <end position="29"/>
    </location>
</feature>
<accession>V9VZF4</accession>
<gene>
    <name evidence="2" type="ORF">METH_15620</name>
</gene>
<sequence length="108" mass="11590">MPPVWVSQGSEGASITSTGGRETPLPLDDHATVPMDTIALIRLTLPAEAPELCGLIDMPDSSEPNMPSSAWQNLLPEVDGVICCTHAPEAKRSHRPARTRTEIHPADE</sequence>
<dbReference type="KEGG" id="lmd:METH_15620"/>
<feature type="compositionally biased region" description="Polar residues" evidence="1">
    <location>
        <begin position="7"/>
        <end position="20"/>
    </location>
</feature>
<reference evidence="2 3" key="1">
    <citation type="submission" date="2013-09" db="EMBL/GenBank/DDBJ databases">
        <authorList>
            <consortium name="DOE Joint Genome Institute"/>
            <person name="Klenk H.-P."/>
            <person name="Huntemann M."/>
            <person name="Han J."/>
            <person name="Chen A."/>
            <person name="Kyrpides N."/>
            <person name="Mavromatis K."/>
            <person name="Markowitz V."/>
            <person name="Palaniappan K."/>
            <person name="Ivanova N."/>
            <person name="Schaumberg A."/>
            <person name="Pati A."/>
            <person name="Liolios K."/>
            <person name="Nordberg H.P."/>
            <person name="Cantor M.N."/>
            <person name="Hua S.X."/>
            <person name="Woyke T."/>
        </authorList>
    </citation>
    <scope>NUCLEOTIDE SEQUENCE [LARGE SCALE GENOMIC DNA]</scope>
    <source>
        <strain evidence="2 3">DSM 14336</strain>
    </source>
</reference>
<dbReference type="Proteomes" id="UP000018780">
    <property type="component" value="Chromosome"/>
</dbReference>
<keyword evidence="3" id="KW-1185">Reference proteome</keyword>
<dbReference type="AlphaFoldDB" id="V9VZF4"/>
<protein>
    <submittedName>
        <fullName evidence="2">Uncharacterized protein</fullName>
    </submittedName>
</protein>
<evidence type="ECO:0000256" key="1">
    <source>
        <dbReference type="SAM" id="MobiDB-lite"/>
    </source>
</evidence>
<proteinExistence type="predicted"/>
<feature type="compositionally biased region" description="Basic and acidic residues" evidence="1">
    <location>
        <begin position="99"/>
        <end position="108"/>
    </location>
</feature>
<dbReference type="PATRIC" id="fig|999552.6.peg.3127"/>
<organism evidence="2 3">
    <name type="scientific">Leisingera methylohalidivorans DSM 14336</name>
    <dbReference type="NCBI Taxonomy" id="999552"/>
    <lineage>
        <taxon>Bacteria</taxon>
        <taxon>Pseudomonadati</taxon>
        <taxon>Pseudomonadota</taxon>
        <taxon>Alphaproteobacteria</taxon>
        <taxon>Rhodobacterales</taxon>
        <taxon>Roseobacteraceae</taxon>
        <taxon>Leisingera</taxon>
    </lineage>
</organism>
<dbReference type="EMBL" id="CP006773">
    <property type="protein sequence ID" value="AHD03174.1"/>
    <property type="molecule type" value="Genomic_DNA"/>
</dbReference>
<feature type="region of interest" description="Disordered" evidence="1">
    <location>
        <begin position="89"/>
        <end position="108"/>
    </location>
</feature>
<dbReference type="HOGENOM" id="CLU_2193654_0_0_5"/>
<evidence type="ECO:0000313" key="2">
    <source>
        <dbReference type="EMBL" id="AHD03174.1"/>
    </source>
</evidence>
<name>V9VZF4_9RHOB</name>
<dbReference type="STRING" id="999552.METH_15620"/>
<evidence type="ECO:0000313" key="3">
    <source>
        <dbReference type="Proteomes" id="UP000018780"/>
    </source>
</evidence>